<dbReference type="InterPro" id="IPR029058">
    <property type="entry name" value="AB_hydrolase_fold"/>
</dbReference>
<proteinExistence type="inferred from homology"/>
<evidence type="ECO:0000313" key="3">
    <source>
        <dbReference type="EMBL" id="SOC50337.1"/>
    </source>
</evidence>
<dbReference type="Proteomes" id="UP000219435">
    <property type="component" value="Unassembled WGS sequence"/>
</dbReference>
<dbReference type="PANTHER" id="PTHR43039">
    <property type="entry name" value="ESTERASE-RELATED"/>
    <property type="match status" value="1"/>
</dbReference>
<dbReference type="InterPro" id="IPR000073">
    <property type="entry name" value="AB_hydrolase_1"/>
</dbReference>
<keyword evidence="4" id="KW-1185">Reference proteome</keyword>
<dbReference type="Gene3D" id="3.40.50.1820">
    <property type="entry name" value="alpha/beta hydrolase"/>
    <property type="match status" value="1"/>
</dbReference>
<comment type="similarity">
    <text evidence="1">Belongs to the AB hydrolase superfamily.</text>
</comment>
<gene>
    <name evidence="3" type="ORF">SAMN05660748_3084</name>
</gene>
<accession>A0A285V8R3</accession>
<reference evidence="4" key="1">
    <citation type="submission" date="2017-08" db="EMBL/GenBank/DDBJ databases">
        <authorList>
            <person name="Varghese N."/>
            <person name="Submissions S."/>
        </authorList>
    </citation>
    <scope>NUCLEOTIDE SEQUENCE [LARGE SCALE GENOMIC DNA]</scope>
    <source>
        <strain evidence="4">DSM 4725</strain>
    </source>
</reference>
<dbReference type="GO" id="GO:0003824">
    <property type="term" value="F:catalytic activity"/>
    <property type="evidence" value="ECO:0007669"/>
    <property type="project" value="UniProtKB-ARBA"/>
</dbReference>
<dbReference type="Pfam" id="PF12697">
    <property type="entry name" value="Abhydrolase_6"/>
    <property type="match status" value="1"/>
</dbReference>
<name>A0A285V8R3_9ACTN</name>
<dbReference type="AlphaFoldDB" id="A0A285V8R3"/>
<evidence type="ECO:0000256" key="1">
    <source>
        <dbReference type="ARBA" id="ARBA00008645"/>
    </source>
</evidence>
<organism evidence="3 4">
    <name type="scientific">Blastococcus aggregatus</name>
    <dbReference type="NCBI Taxonomy" id="38502"/>
    <lineage>
        <taxon>Bacteria</taxon>
        <taxon>Bacillati</taxon>
        <taxon>Actinomycetota</taxon>
        <taxon>Actinomycetes</taxon>
        <taxon>Geodermatophilales</taxon>
        <taxon>Geodermatophilaceae</taxon>
        <taxon>Blastococcus</taxon>
    </lineage>
</organism>
<dbReference type="EMBL" id="OBQI01000004">
    <property type="protein sequence ID" value="SOC50337.1"/>
    <property type="molecule type" value="Genomic_DNA"/>
</dbReference>
<sequence length="287" mass="31216">MTPWSGRGAQTRPASSLRVQRVGNVLQRNCVRLGGTPDGRPMMFAHGFGCDQEMWRFVVPAFEDDHRIVLFDHVGAGHSDLSAYDHAAYDSLRRYADDVVEICRELDLRDVVFVGHSVSAMIGVLALQSAPEHFGALVMIGPSPRYVDDGDYTGGFSRTDIAGLLDALDANHLGWSAQMAPVIMGVPDHPERAAELTNSFCRTDPDITRHFARVTFLSDNRADLAGVDVPTLVLQCSEDVIALEVVGRYVHEHIPGSTFTQLAATGHCPHLSAPEETAAAIRAFLPG</sequence>
<evidence type="ECO:0000259" key="2">
    <source>
        <dbReference type="Pfam" id="PF12697"/>
    </source>
</evidence>
<dbReference type="SUPFAM" id="SSF53474">
    <property type="entry name" value="alpha/beta-Hydrolases"/>
    <property type="match status" value="1"/>
</dbReference>
<evidence type="ECO:0000313" key="4">
    <source>
        <dbReference type="Proteomes" id="UP000219435"/>
    </source>
</evidence>
<feature type="domain" description="AB hydrolase-1" evidence="2">
    <location>
        <begin position="44"/>
        <end position="280"/>
    </location>
</feature>
<protein>
    <submittedName>
        <fullName evidence="3">Sigma-B regulation protein RsbQ</fullName>
    </submittedName>
</protein>